<dbReference type="GO" id="GO:0008168">
    <property type="term" value="F:methyltransferase activity"/>
    <property type="evidence" value="ECO:0007669"/>
    <property type="project" value="UniProtKB-KW"/>
</dbReference>
<dbReference type="AlphaFoldDB" id="A0A563VJS6"/>
<dbReference type="Proteomes" id="UP000320055">
    <property type="component" value="Unassembled WGS sequence"/>
</dbReference>
<dbReference type="EMBL" id="CAACVJ010000013">
    <property type="protein sequence ID" value="VEP11555.1"/>
    <property type="molecule type" value="Genomic_DNA"/>
</dbReference>
<dbReference type="InterPro" id="IPR041698">
    <property type="entry name" value="Methyltransf_25"/>
</dbReference>
<sequence>MDKSVIQKIKHDFDRIALYEQPKWNHNNHYHQFLLKQLPSHCENVLDIGCGTGEFSRLLAKQTQKVVVIDLSPKTIEIALANSQEYKNINFQIANILNYEFPREYFDAIVSIATLHHVPEPELLANLKASLKPGGTLAILDLLKHENLQDSSSDIIAVPLNWIFSLTKNGRIKQSPEAIKAMKEHLHTDEYLTLSQVKQIYTSYFKGAKITKHLFWRYSVIWQKTSL</sequence>
<evidence type="ECO:0000313" key="4">
    <source>
        <dbReference type="Proteomes" id="UP000320055"/>
    </source>
</evidence>
<reference evidence="3 4" key="1">
    <citation type="submission" date="2019-01" db="EMBL/GenBank/DDBJ databases">
        <authorList>
            <person name="Brito A."/>
        </authorList>
    </citation>
    <scope>NUCLEOTIDE SEQUENCE [LARGE SCALE GENOMIC DNA]</scope>
    <source>
        <strain evidence="3">1</strain>
    </source>
</reference>
<dbReference type="InterPro" id="IPR029063">
    <property type="entry name" value="SAM-dependent_MTases_sf"/>
</dbReference>
<name>A0A563VJS6_9CYAN</name>
<dbReference type="RefSeq" id="WP_144863786.1">
    <property type="nucleotide sequence ID" value="NZ_LR213774.1"/>
</dbReference>
<dbReference type="SUPFAM" id="SSF53335">
    <property type="entry name" value="S-adenosyl-L-methionine-dependent methyltransferases"/>
    <property type="match status" value="1"/>
</dbReference>
<dbReference type="Gene3D" id="3.40.50.150">
    <property type="entry name" value="Vaccinia Virus protein VP39"/>
    <property type="match status" value="1"/>
</dbReference>
<organism evidence="3 4">
    <name type="scientific">Hyella patelloides LEGE 07179</name>
    <dbReference type="NCBI Taxonomy" id="945734"/>
    <lineage>
        <taxon>Bacteria</taxon>
        <taxon>Bacillati</taxon>
        <taxon>Cyanobacteriota</taxon>
        <taxon>Cyanophyceae</taxon>
        <taxon>Pleurocapsales</taxon>
        <taxon>Hyellaceae</taxon>
        <taxon>Hyella</taxon>
    </lineage>
</organism>
<evidence type="ECO:0000259" key="2">
    <source>
        <dbReference type="Pfam" id="PF13649"/>
    </source>
</evidence>
<dbReference type="PANTHER" id="PTHR43861">
    <property type="entry name" value="TRANS-ACONITATE 2-METHYLTRANSFERASE-RELATED"/>
    <property type="match status" value="1"/>
</dbReference>
<feature type="domain" description="Methyltransferase" evidence="2">
    <location>
        <begin position="45"/>
        <end position="135"/>
    </location>
</feature>
<proteinExistence type="predicted"/>
<dbReference type="Pfam" id="PF13649">
    <property type="entry name" value="Methyltransf_25"/>
    <property type="match status" value="1"/>
</dbReference>
<dbReference type="OrthoDB" id="9760689at2"/>
<evidence type="ECO:0000313" key="3">
    <source>
        <dbReference type="EMBL" id="VEP11555.1"/>
    </source>
</evidence>
<dbReference type="CDD" id="cd02440">
    <property type="entry name" value="AdoMet_MTases"/>
    <property type="match status" value="1"/>
</dbReference>
<protein>
    <submittedName>
        <fullName evidence="3">Type 11 methyltransferase</fullName>
    </submittedName>
</protein>
<keyword evidence="3" id="KW-0489">Methyltransferase</keyword>
<keyword evidence="1 3" id="KW-0808">Transferase</keyword>
<accession>A0A563VJS6</accession>
<evidence type="ECO:0000256" key="1">
    <source>
        <dbReference type="ARBA" id="ARBA00022679"/>
    </source>
</evidence>
<gene>
    <name evidence="3" type="ORF">H1P_110005</name>
</gene>
<keyword evidence="4" id="KW-1185">Reference proteome</keyword>
<dbReference type="GO" id="GO:0032259">
    <property type="term" value="P:methylation"/>
    <property type="evidence" value="ECO:0007669"/>
    <property type="project" value="UniProtKB-KW"/>
</dbReference>